<dbReference type="EMBL" id="JAFBEI010000005">
    <property type="protein sequence ID" value="MBM7635553.1"/>
    <property type="molecule type" value="Genomic_DNA"/>
</dbReference>
<accession>A0ABS2PJE3</accession>
<comment type="caution">
    <text evidence="1">The sequence shown here is derived from an EMBL/GenBank/DDBJ whole genome shotgun (WGS) entry which is preliminary data.</text>
</comment>
<name>A0ABS2PJE3_9STRE</name>
<dbReference type="Proteomes" id="UP000809081">
    <property type="component" value="Unassembled WGS sequence"/>
</dbReference>
<dbReference type="RefSeq" id="WP_205016493.1">
    <property type="nucleotide sequence ID" value="NZ_JAFBEI010000005.1"/>
</dbReference>
<keyword evidence="2" id="KW-1185">Reference proteome</keyword>
<evidence type="ECO:0008006" key="3">
    <source>
        <dbReference type="Google" id="ProtNLM"/>
    </source>
</evidence>
<sequence length="55" mass="6032">MNTKTNNIFNVLSLDVLANITGGKSKDYCTGQVFGRIFTKKALGQIIVPTDLICR</sequence>
<protein>
    <recommendedName>
        <fullName evidence="3">Bacteriocin</fullName>
    </recommendedName>
</protein>
<evidence type="ECO:0000313" key="2">
    <source>
        <dbReference type="Proteomes" id="UP000809081"/>
    </source>
</evidence>
<reference evidence="1 2" key="1">
    <citation type="submission" date="2021-01" db="EMBL/GenBank/DDBJ databases">
        <title>Genomic Encyclopedia of Type Strains, Phase IV (KMG-IV): sequencing the most valuable type-strain genomes for metagenomic binning, comparative biology and taxonomic classification.</title>
        <authorList>
            <person name="Goeker M."/>
        </authorList>
    </citation>
    <scope>NUCLEOTIDE SEQUENCE [LARGE SCALE GENOMIC DNA]</scope>
    <source>
        <strain evidence="1 2">DSM 27513</strain>
    </source>
</reference>
<evidence type="ECO:0000313" key="1">
    <source>
        <dbReference type="EMBL" id="MBM7635553.1"/>
    </source>
</evidence>
<proteinExistence type="predicted"/>
<gene>
    <name evidence="1" type="ORF">JOC31_000346</name>
</gene>
<organism evidence="1 2">
    <name type="scientific">Streptococcus saliviloxodontae</name>
    <dbReference type="NCBI Taxonomy" id="1349416"/>
    <lineage>
        <taxon>Bacteria</taxon>
        <taxon>Bacillati</taxon>
        <taxon>Bacillota</taxon>
        <taxon>Bacilli</taxon>
        <taxon>Lactobacillales</taxon>
        <taxon>Streptococcaceae</taxon>
        <taxon>Streptococcus</taxon>
    </lineage>
</organism>